<evidence type="ECO:0000313" key="10">
    <source>
        <dbReference type="EMBL" id="EJK59385.1"/>
    </source>
</evidence>
<gene>
    <name evidence="10" type="ORF">THAOC_20409</name>
</gene>
<dbReference type="InterPro" id="IPR002893">
    <property type="entry name" value="Znf_MYND"/>
</dbReference>
<evidence type="ECO:0000259" key="9">
    <source>
        <dbReference type="PROSITE" id="PS50865"/>
    </source>
</evidence>
<evidence type="ECO:0000256" key="5">
    <source>
        <dbReference type="ARBA" id="ARBA00023043"/>
    </source>
</evidence>
<dbReference type="Proteomes" id="UP000266841">
    <property type="component" value="Unassembled WGS sequence"/>
</dbReference>
<keyword evidence="4" id="KW-0862">Zinc</keyword>
<dbReference type="Pfam" id="PF01753">
    <property type="entry name" value="zf-MYND"/>
    <property type="match status" value="1"/>
</dbReference>
<keyword evidence="1" id="KW-0479">Metal-binding</keyword>
<dbReference type="Gene3D" id="1.25.40.20">
    <property type="entry name" value="Ankyrin repeat-containing domain"/>
    <property type="match status" value="1"/>
</dbReference>
<dbReference type="SUPFAM" id="SSF144232">
    <property type="entry name" value="HIT/MYND zinc finger-like"/>
    <property type="match status" value="1"/>
</dbReference>
<proteinExistence type="predicted"/>
<dbReference type="PROSITE" id="PS01360">
    <property type="entry name" value="ZF_MYND_1"/>
    <property type="match status" value="1"/>
</dbReference>
<reference evidence="10 11" key="1">
    <citation type="journal article" date="2012" name="Genome Biol.">
        <title>Genome and low-iron response of an oceanic diatom adapted to chronic iron limitation.</title>
        <authorList>
            <person name="Lommer M."/>
            <person name="Specht M."/>
            <person name="Roy A.S."/>
            <person name="Kraemer L."/>
            <person name="Andreson R."/>
            <person name="Gutowska M.A."/>
            <person name="Wolf J."/>
            <person name="Bergner S.V."/>
            <person name="Schilhabel M.B."/>
            <person name="Klostermeier U.C."/>
            <person name="Beiko R.G."/>
            <person name="Rosenstiel P."/>
            <person name="Hippler M."/>
            <person name="Laroche J."/>
        </authorList>
    </citation>
    <scope>NUCLEOTIDE SEQUENCE [LARGE SCALE GENOMIC DNA]</scope>
    <source>
        <strain evidence="10 11">CCMP1005</strain>
    </source>
</reference>
<keyword evidence="11" id="KW-1185">Reference proteome</keyword>
<comment type="caution">
    <text evidence="10">The sequence shown here is derived from an EMBL/GenBank/DDBJ whole genome shotgun (WGS) entry which is preliminary data.</text>
</comment>
<evidence type="ECO:0000313" key="11">
    <source>
        <dbReference type="Proteomes" id="UP000266841"/>
    </source>
</evidence>
<dbReference type="AlphaFoldDB" id="K0S2B6"/>
<dbReference type="Pfam" id="PF12796">
    <property type="entry name" value="Ank_2"/>
    <property type="match status" value="1"/>
</dbReference>
<dbReference type="SMART" id="SM00248">
    <property type="entry name" value="ANK"/>
    <property type="match status" value="3"/>
</dbReference>
<evidence type="ECO:0000256" key="8">
    <source>
        <dbReference type="SAM" id="MobiDB-lite"/>
    </source>
</evidence>
<feature type="region of interest" description="Disordered" evidence="8">
    <location>
        <begin position="65"/>
        <end position="87"/>
    </location>
</feature>
<evidence type="ECO:0000256" key="3">
    <source>
        <dbReference type="ARBA" id="ARBA00022771"/>
    </source>
</evidence>
<evidence type="ECO:0000256" key="4">
    <source>
        <dbReference type="ARBA" id="ARBA00022833"/>
    </source>
</evidence>
<dbReference type="PANTHER" id="PTHR24161">
    <property type="entry name" value="ANK_REP_REGION DOMAIN-CONTAINING PROTEIN-RELATED"/>
    <property type="match status" value="1"/>
</dbReference>
<dbReference type="EMBL" id="AGNL01023010">
    <property type="protein sequence ID" value="EJK59385.1"/>
    <property type="molecule type" value="Genomic_DNA"/>
</dbReference>
<evidence type="ECO:0000256" key="6">
    <source>
        <dbReference type="PROSITE-ProRule" id="PRU00023"/>
    </source>
</evidence>
<accession>K0S2B6</accession>
<dbReference type="InterPro" id="IPR036770">
    <property type="entry name" value="Ankyrin_rpt-contain_sf"/>
</dbReference>
<feature type="domain" description="MYND-type" evidence="9">
    <location>
        <begin position="113"/>
        <end position="153"/>
    </location>
</feature>
<keyword evidence="5 6" id="KW-0040">ANK repeat</keyword>
<keyword evidence="3 7" id="KW-0863">Zinc-finger</keyword>
<dbReference type="PROSITE" id="PS50088">
    <property type="entry name" value="ANK_REPEAT"/>
    <property type="match status" value="1"/>
</dbReference>
<dbReference type="PANTHER" id="PTHR24161:SF124">
    <property type="entry name" value="TRANSIENT RECEPTOR POTENTIAL CHANNEL PYREXIA"/>
    <property type="match status" value="1"/>
</dbReference>
<feature type="repeat" description="ANK" evidence="6">
    <location>
        <begin position="354"/>
        <end position="386"/>
    </location>
</feature>
<dbReference type="OrthoDB" id="57720at2759"/>
<dbReference type="InterPro" id="IPR002110">
    <property type="entry name" value="Ankyrin_rpt"/>
</dbReference>
<keyword evidence="2" id="KW-0677">Repeat</keyword>
<evidence type="ECO:0000256" key="7">
    <source>
        <dbReference type="PROSITE-ProRule" id="PRU00134"/>
    </source>
</evidence>
<sequence>MTTSATSDSEPRKLCCACFEEFPSGSFSKKQWSQKQRRRCLGCADAGKEIDVARLQNSNKTAVASAPPKCTKKKKGRNKAPTYAGNKDAIFKPGQSGDSNAIGVGVKLAYDICSWCGKVEEGKELQTCGDCKNVFYCSSICQKTAHPEHKLVCEGMKQDRKNSRKERKAERRAKQTGAFTLTEASGLGSVCIDYSPGARGMSQIIFNGELRNGEKPGQYFASPQAKESIKRFLDLKYVDFALEMARKSEESIRNGELLRVELFRSLDELSAPYQFLLSCGPIPDITRAKRVLPFVLHEINKVGLMPDGAIPNIADCTVRGFGLNALEWAARRGNLAIAEWLATDSRTRVMLTRTDSAPVAWACYTGRVELAQMLIKKGADSHATTEKVFNNKPPTHLAGENGQLLAVRFLVEECGHDINAVDLEGHDMRTSLRLYNKVWAKSAGCVAVDEYARSLGVLGEMSSTNRKSKAEARDLLQSKKDNKLAAALRQLEIAGGREDEPDDTDARFELEQFSQASGLYYRAYYAAMHAGSVMNNAAIFPIAHKLIWSYAKSGQLKRAHLMAQQNIAMQGPPYIRDDLNQLETLMKERGMEVERAGMGGFGRFGAFR</sequence>
<name>K0S2B6_THAOC</name>
<protein>
    <recommendedName>
        <fullName evidence="9">MYND-type domain-containing protein</fullName>
    </recommendedName>
</protein>
<evidence type="ECO:0000256" key="1">
    <source>
        <dbReference type="ARBA" id="ARBA00022723"/>
    </source>
</evidence>
<dbReference type="Gene3D" id="6.10.140.2220">
    <property type="match status" value="1"/>
</dbReference>
<organism evidence="10 11">
    <name type="scientific">Thalassiosira oceanica</name>
    <name type="common">Marine diatom</name>
    <dbReference type="NCBI Taxonomy" id="159749"/>
    <lineage>
        <taxon>Eukaryota</taxon>
        <taxon>Sar</taxon>
        <taxon>Stramenopiles</taxon>
        <taxon>Ochrophyta</taxon>
        <taxon>Bacillariophyta</taxon>
        <taxon>Coscinodiscophyceae</taxon>
        <taxon>Thalassiosirophycidae</taxon>
        <taxon>Thalassiosirales</taxon>
        <taxon>Thalassiosiraceae</taxon>
        <taxon>Thalassiosira</taxon>
    </lineage>
</organism>
<dbReference type="SUPFAM" id="SSF48403">
    <property type="entry name" value="Ankyrin repeat"/>
    <property type="match status" value="1"/>
</dbReference>
<dbReference type="GO" id="GO:0008270">
    <property type="term" value="F:zinc ion binding"/>
    <property type="evidence" value="ECO:0007669"/>
    <property type="project" value="UniProtKB-KW"/>
</dbReference>
<dbReference type="PROSITE" id="PS50865">
    <property type="entry name" value="ZF_MYND_2"/>
    <property type="match status" value="1"/>
</dbReference>
<evidence type="ECO:0000256" key="2">
    <source>
        <dbReference type="ARBA" id="ARBA00022737"/>
    </source>
</evidence>